<reference evidence="2 3" key="1">
    <citation type="submission" date="2015-02" db="EMBL/GenBank/DDBJ databases">
        <title>Improved understanding of the partial-nitritation anammox process through 23 genomes representing the majority of the microbial community.</title>
        <authorList>
            <person name="Speth D.R."/>
            <person name="In T Zandt M."/>
            <person name="Guerrero Cruz S."/>
            <person name="Jetten M.S."/>
            <person name="Dutilh B.E."/>
        </authorList>
    </citation>
    <scope>NUCLEOTIDE SEQUENCE [LARGE SCALE GENOMIC DNA]</scope>
    <source>
        <strain evidence="2">OLB21</strain>
    </source>
</reference>
<dbReference type="STRING" id="1617427.UZ20_WS6002001089"/>
<dbReference type="PANTHER" id="PTHR21180">
    <property type="entry name" value="ENDONUCLEASE/EXONUCLEASE/PHOSPHATASE FAMILY DOMAIN-CONTAINING PROTEIN 1"/>
    <property type="match status" value="1"/>
</dbReference>
<accession>A0A136KEN3</accession>
<feature type="domain" description="Helix-hairpin-helix DNA-binding motif class 1" evidence="1">
    <location>
        <begin position="174"/>
        <end position="193"/>
    </location>
</feature>
<proteinExistence type="predicted"/>
<dbReference type="GO" id="GO:0015628">
    <property type="term" value="P:protein secretion by the type II secretion system"/>
    <property type="evidence" value="ECO:0007669"/>
    <property type="project" value="TreeGrafter"/>
</dbReference>
<dbReference type="InterPro" id="IPR019554">
    <property type="entry name" value="Soluble_ligand-bd"/>
</dbReference>
<dbReference type="PANTHER" id="PTHR21180:SF32">
    <property type="entry name" value="ENDONUCLEASE_EXONUCLEASE_PHOSPHATASE FAMILY DOMAIN-CONTAINING PROTEIN 1"/>
    <property type="match status" value="1"/>
</dbReference>
<sequence length="196" mass="21251">MEILEQIKIFANKYKSQIAILSVIVVIAVFVIHQNSDFQGSVAIEQQQIAEEAVSDNVINSSYFVEITGYVNNPGVYELSKDLLVIELIQLAGGLHPEADMKFVHKDVKLSAVSEPGYKLFVPAKTQTSSTNSTTSATAVSINTASMQELQTLSGVGPSTAQKIIDSRPYKTLEDLLNVSGIGNATFEKLKSQISL</sequence>
<gene>
    <name evidence="2" type="primary">comEA</name>
    <name evidence="2" type="ORF">UZ20_WS6002001089</name>
</gene>
<evidence type="ECO:0000313" key="2">
    <source>
        <dbReference type="EMBL" id="KXK07871.1"/>
    </source>
</evidence>
<dbReference type="InterPro" id="IPR051675">
    <property type="entry name" value="Endo/Exo/Phosphatase_dom_1"/>
</dbReference>
<name>A0A136KEN3_9BACT</name>
<organism evidence="2 3">
    <name type="scientific">candidate division WS6 bacterium OLB21</name>
    <dbReference type="NCBI Taxonomy" id="1617427"/>
    <lineage>
        <taxon>Bacteria</taxon>
        <taxon>Candidatus Dojkabacteria</taxon>
    </lineage>
</organism>
<dbReference type="Pfam" id="PF10531">
    <property type="entry name" value="SLBB"/>
    <property type="match status" value="1"/>
</dbReference>
<dbReference type="Gene3D" id="1.10.150.320">
    <property type="entry name" value="Photosystem II 12 kDa extrinsic protein"/>
    <property type="match status" value="1"/>
</dbReference>
<feature type="domain" description="Helix-hairpin-helix DNA-binding motif class 1" evidence="1">
    <location>
        <begin position="148"/>
        <end position="167"/>
    </location>
</feature>
<dbReference type="InterPro" id="IPR003583">
    <property type="entry name" value="Hlx-hairpin-Hlx_DNA-bd_motif"/>
</dbReference>
<dbReference type="GO" id="GO:0015627">
    <property type="term" value="C:type II protein secretion system complex"/>
    <property type="evidence" value="ECO:0007669"/>
    <property type="project" value="TreeGrafter"/>
</dbReference>
<dbReference type="EMBL" id="JYPD01000029">
    <property type="protein sequence ID" value="KXK07871.1"/>
    <property type="molecule type" value="Genomic_DNA"/>
</dbReference>
<evidence type="ECO:0000313" key="3">
    <source>
        <dbReference type="Proteomes" id="UP000070449"/>
    </source>
</evidence>
<dbReference type="Pfam" id="PF12836">
    <property type="entry name" value="HHH_3"/>
    <property type="match status" value="1"/>
</dbReference>
<evidence type="ECO:0000259" key="1">
    <source>
        <dbReference type="SMART" id="SM00278"/>
    </source>
</evidence>
<protein>
    <submittedName>
        <fullName evidence="2">ComE operon protein 1</fullName>
    </submittedName>
</protein>
<dbReference type="NCBIfam" id="TIGR00426">
    <property type="entry name" value="competence protein ComEA helix-hairpin-helix repeat region"/>
    <property type="match status" value="1"/>
</dbReference>
<dbReference type="InterPro" id="IPR010994">
    <property type="entry name" value="RuvA_2-like"/>
</dbReference>
<comment type="caution">
    <text evidence="2">The sequence shown here is derived from an EMBL/GenBank/DDBJ whole genome shotgun (WGS) entry which is preliminary data.</text>
</comment>
<dbReference type="SUPFAM" id="SSF47781">
    <property type="entry name" value="RuvA domain 2-like"/>
    <property type="match status" value="1"/>
</dbReference>
<dbReference type="Proteomes" id="UP000070449">
    <property type="component" value="Unassembled WGS sequence"/>
</dbReference>
<dbReference type="AlphaFoldDB" id="A0A136KEN3"/>
<dbReference type="GO" id="GO:0003677">
    <property type="term" value="F:DNA binding"/>
    <property type="evidence" value="ECO:0007669"/>
    <property type="project" value="InterPro"/>
</dbReference>
<dbReference type="GO" id="GO:0006281">
    <property type="term" value="P:DNA repair"/>
    <property type="evidence" value="ECO:0007669"/>
    <property type="project" value="InterPro"/>
</dbReference>
<dbReference type="SMART" id="SM00278">
    <property type="entry name" value="HhH1"/>
    <property type="match status" value="2"/>
</dbReference>
<dbReference type="InterPro" id="IPR004509">
    <property type="entry name" value="Competence_ComEA_HhH"/>
</dbReference>